<dbReference type="EMBL" id="JBHRSP010000017">
    <property type="protein sequence ID" value="MFC3073732.1"/>
    <property type="molecule type" value="Genomic_DNA"/>
</dbReference>
<dbReference type="Pfam" id="PF00392">
    <property type="entry name" value="GntR"/>
    <property type="match status" value="1"/>
</dbReference>
<dbReference type="SUPFAM" id="SSF48008">
    <property type="entry name" value="GntR ligand-binding domain-like"/>
    <property type="match status" value="1"/>
</dbReference>
<dbReference type="InterPro" id="IPR011711">
    <property type="entry name" value="GntR_C"/>
</dbReference>
<evidence type="ECO:0000256" key="2">
    <source>
        <dbReference type="ARBA" id="ARBA00023125"/>
    </source>
</evidence>
<dbReference type="Gene3D" id="1.10.10.10">
    <property type="entry name" value="Winged helix-like DNA-binding domain superfamily/Winged helix DNA-binding domain"/>
    <property type="match status" value="1"/>
</dbReference>
<evidence type="ECO:0000313" key="6">
    <source>
        <dbReference type="Proteomes" id="UP001595377"/>
    </source>
</evidence>
<dbReference type="PANTHER" id="PTHR43537:SF51">
    <property type="entry name" value="HTH-TYPE TRANSCRIPTIONAL REGULATOR LGOR-RELATED"/>
    <property type="match status" value="1"/>
</dbReference>
<keyword evidence="2" id="KW-0238">DNA-binding</keyword>
<dbReference type="InterPro" id="IPR008920">
    <property type="entry name" value="TF_FadR/GntR_C"/>
</dbReference>
<keyword evidence="1" id="KW-0805">Transcription regulation</keyword>
<protein>
    <submittedName>
        <fullName evidence="5">GntR family transcriptional regulator</fullName>
    </submittedName>
</protein>
<organism evidence="5 6">
    <name type="scientific">Shinella pollutisoli</name>
    <dbReference type="NCBI Taxonomy" id="2250594"/>
    <lineage>
        <taxon>Bacteria</taxon>
        <taxon>Pseudomonadati</taxon>
        <taxon>Pseudomonadota</taxon>
        <taxon>Alphaproteobacteria</taxon>
        <taxon>Hyphomicrobiales</taxon>
        <taxon>Rhizobiaceae</taxon>
        <taxon>Shinella</taxon>
    </lineage>
</organism>
<dbReference type="SMART" id="SM00895">
    <property type="entry name" value="FCD"/>
    <property type="match status" value="1"/>
</dbReference>
<accession>A0ABV7DHE5</accession>
<evidence type="ECO:0000259" key="4">
    <source>
        <dbReference type="SMART" id="SM00895"/>
    </source>
</evidence>
<gene>
    <name evidence="5" type="ORF">ACFOHH_11525</name>
</gene>
<dbReference type="SUPFAM" id="SSF46785">
    <property type="entry name" value="Winged helix' DNA-binding domain"/>
    <property type="match status" value="2"/>
</dbReference>
<dbReference type="InterPro" id="IPR000524">
    <property type="entry name" value="Tscrpt_reg_HTH_GntR"/>
</dbReference>
<evidence type="ECO:0000256" key="1">
    <source>
        <dbReference type="ARBA" id="ARBA00023015"/>
    </source>
</evidence>
<dbReference type="InterPro" id="IPR036390">
    <property type="entry name" value="WH_DNA-bd_sf"/>
</dbReference>
<dbReference type="RefSeq" id="WP_257313144.1">
    <property type="nucleotide sequence ID" value="NZ_JANFDG010000004.1"/>
</dbReference>
<evidence type="ECO:0000313" key="5">
    <source>
        <dbReference type="EMBL" id="MFC3073732.1"/>
    </source>
</evidence>
<dbReference type="InterPro" id="IPR036388">
    <property type="entry name" value="WH-like_DNA-bd_sf"/>
</dbReference>
<dbReference type="Gene3D" id="1.20.120.530">
    <property type="entry name" value="GntR ligand-binding domain-like"/>
    <property type="match status" value="1"/>
</dbReference>
<name>A0ABV7DHE5_9HYPH</name>
<dbReference type="Proteomes" id="UP001595377">
    <property type="component" value="Unassembled WGS sequence"/>
</dbReference>
<reference evidence="6" key="1">
    <citation type="journal article" date="2019" name="Int. J. Syst. Evol. Microbiol.">
        <title>The Global Catalogue of Microorganisms (GCM) 10K type strain sequencing project: providing services to taxonomists for standard genome sequencing and annotation.</title>
        <authorList>
            <consortium name="The Broad Institute Genomics Platform"/>
            <consortium name="The Broad Institute Genome Sequencing Center for Infectious Disease"/>
            <person name="Wu L."/>
            <person name="Ma J."/>
        </authorList>
    </citation>
    <scope>NUCLEOTIDE SEQUENCE [LARGE SCALE GENOMIC DNA]</scope>
    <source>
        <strain evidence="6">KCTC 52677</strain>
    </source>
</reference>
<dbReference type="Pfam" id="PF07729">
    <property type="entry name" value="FCD"/>
    <property type="match status" value="1"/>
</dbReference>
<proteinExistence type="predicted"/>
<comment type="caution">
    <text evidence="5">The sequence shown here is derived from an EMBL/GenBank/DDBJ whole genome shotgun (WGS) entry which is preliminary data.</text>
</comment>
<feature type="domain" description="GntR C-terminal" evidence="4">
    <location>
        <begin position="156"/>
        <end position="284"/>
    </location>
</feature>
<evidence type="ECO:0000256" key="3">
    <source>
        <dbReference type="ARBA" id="ARBA00023163"/>
    </source>
</evidence>
<dbReference type="PANTHER" id="PTHR43537">
    <property type="entry name" value="TRANSCRIPTIONAL REGULATOR, GNTR FAMILY"/>
    <property type="match status" value="1"/>
</dbReference>
<keyword evidence="3" id="KW-0804">Transcription</keyword>
<keyword evidence="6" id="KW-1185">Reference proteome</keyword>
<sequence length="299" mass="33852">MKTNALYKRTYNQCLDLLARAAPGRPLASEPQMAATLGVSRTTLRAVLAELSARRIVAIDGRAKVLLRLPERADYLDGTDLEPLAEMVERKFMAWMVGPECSPGQIINGLDLARQFGVSTSAIRDCLSKFSHFGLLERQSNGRWRALGLTVDFVTELFDMREFMEFRALDRFMALPPEHPAWRALSGLEEEHRAMLADIDRRYRDFSDLDHRLHRLINGVAPNRFFINIQGVMSVIFHYHYQWNKKDEKERNHVAVEEHLAYIAGLESGDIAKARAACGFHLKTARSTLLASIEVATGP</sequence>